<dbReference type="Pfam" id="PF08713">
    <property type="entry name" value="DNA_alkylation"/>
    <property type="match status" value="1"/>
</dbReference>
<dbReference type="Proteomes" id="UP000198802">
    <property type="component" value="Unassembled WGS sequence"/>
</dbReference>
<dbReference type="AlphaFoldDB" id="A0A0S4QW63"/>
<dbReference type="Gene3D" id="1.25.10.90">
    <property type="match status" value="1"/>
</dbReference>
<organism evidence="1 2">
    <name type="scientific">Parafrankia irregularis</name>
    <dbReference type="NCBI Taxonomy" id="795642"/>
    <lineage>
        <taxon>Bacteria</taxon>
        <taxon>Bacillati</taxon>
        <taxon>Actinomycetota</taxon>
        <taxon>Actinomycetes</taxon>
        <taxon>Frankiales</taxon>
        <taxon>Frankiaceae</taxon>
        <taxon>Parafrankia</taxon>
    </lineage>
</organism>
<sequence length="241" mass="27421">MSKVARDETGAEMADGQLVAAVRAALAGAADPARAPAMRAYMKSEMLFRGVPKPVRERALRPVLAERTLPSQSSWRATVRALWREAEYREERYAAIDLTGHRAYRAYQRADTLDLYEEMITTGAWWDYVDEIASRRVGPLLAADPAAIRPVMLRWSRDGDLWRRRTSIICQLSFKAATDLDLLYACIDANLDDRDFFIRKAIGWALRRYAWTNPTEVRRFVTARGDALSPLSRREALKNIG</sequence>
<gene>
    <name evidence="1" type="ORF">Ga0074812_13328</name>
</gene>
<reference evidence="2" key="1">
    <citation type="submission" date="2015-11" db="EMBL/GenBank/DDBJ databases">
        <authorList>
            <person name="Varghese N."/>
        </authorList>
    </citation>
    <scope>NUCLEOTIDE SEQUENCE [LARGE SCALE GENOMIC DNA]</scope>
    <source>
        <strain evidence="2">DSM 45899</strain>
    </source>
</reference>
<evidence type="ECO:0000313" key="2">
    <source>
        <dbReference type="Proteomes" id="UP000198802"/>
    </source>
</evidence>
<name>A0A0S4QW63_9ACTN</name>
<dbReference type="InterPro" id="IPR016024">
    <property type="entry name" value="ARM-type_fold"/>
</dbReference>
<dbReference type="InterPro" id="IPR014825">
    <property type="entry name" value="DNA_alkylation"/>
</dbReference>
<protein>
    <submittedName>
        <fullName evidence="1">3-methyladenine DNA glycosylase AlkD</fullName>
    </submittedName>
</protein>
<dbReference type="SUPFAM" id="SSF48371">
    <property type="entry name" value="ARM repeat"/>
    <property type="match status" value="1"/>
</dbReference>
<accession>A0A0S4QW63</accession>
<dbReference type="CDD" id="cd07064">
    <property type="entry name" value="AlkD_like_1"/>
    <property type="match status" value="1"/>
</dbReference>
<dbReference type="PANTHER" id="PTHR34070:SF1">
    <property type="entry name" value="DNA ALKYLATION REPAIR PROTEIN"/>
    <property type="match status" value="1"/>
</dbReference>
<dbReference type="EMBL" id="FAOZ01000033">
    <property type="protein sequence ID" value="CUU59904.1"/>
    <property type="molecule type" value="Genomic_DNA"/>
</dbReference>
<keyword evidence="2" id="KW-1185">Reference proteome</keyword>
<evidence type="ECO:0000313" key="1">
    <source>
        <dbReference type="EMBL" id="CUU59904.1"/>
    </source>
</evidence>
<dbReference type="PANTHER" id="PTHR34070">
    <property type="entry name" value="ARMADILLO-TYPE FOLD"/>
    <property type="match status" value="1"/>
</dbReference>
<proteinExistence type="predicted"/>